<evidence type="ECO:0000256" key="4">
    <source>
        <dbReference type="ARBA" id="ARBA00022771"/>
    </source>
</evidence>
<dbReference type="InterPro" id="IPR013083">
    <property type="entry name" value="Znf_RING/FYVE/PHD"/>
</dbReference>
<evidence type="ECO:0000256" key="3">
    <source>
        <dbReference type="ARBA" id="ARBA00022723"/>
    </source>
</evidence>
<dbReference type="GO" id="GO:0061630">
    <property type="term" value="F:ubiquitin protein ligase activity"/>
    <property type="evidence" value="ECO:0007669"/>
    <property type="project" value="InterPro"/>
</dbReference>
<dbReference type="PROSITE" id="PS00518">
    <property type="entry name" value="ZF_RING_1"/>
    <property type="match status" value="1"/>
</dbReference>
<evidence type="ECO:0000313" key="14">
    <source>
        <dbReference type="Proteomes" id="UP000494206"/>
    </source>
</evidence>
<proteinExistence type="predicted"/>
<sequence>MSDANHHHHHEQDNEHNVNEGDNNGPAAANDDRWLGERNIREGIEHIRQRLDSTREGQTYFLSGEFNSLSMISTFFGIVVIDTTFKLITVIPKLVLVTLPDMVISGPQRRKLLQFVEYCAQLYRCALPVGPCIRFFLFGGSGVGMFSYILTFSYTGLKVGELFRYSGCVRRTMRYLFKESSFGTTPQPHDIEDDMCTVCHENMTHPIMLDCKHIFCRVCIETWLDKNTTCPMCRAVVTQNADNEWKTGMTSKSIRFF</sequence>
<keyword evidence="6" id="KW-0862">Zinc</keyword>
<dbReference type="InterPro" id="IPR017907">
    <property type="entry name" value="Znf_RING_CS"/>
</dbReference>
<comment type="caution">
    <text evidence="13">The sequence shown here is derived from an EMBL/GenBank/DDBJ whole genome shotgun (WGS) entry which is preliminary data.</text>
</comment>
<dbReference type="InterPro" id="IPR044235">
    <property type="entry name" value="RNFT1/2"/>
</dbReference>
<dbReference type="GO" id="GO:0008270">
    <property type="term" value="F:zinc ion binding"/>
    <property type="evidence" value="ECO:0007669"/>
    <property type="project" value="UniProtKB-KW"/>
</dbReference>
<evidence type="ECO:0000256" key="1">
    <source>
        <dbReference type="ARBA" id="ARBA00004141"/>
    </source>
</evidence>
<keyword evidence="5" id="KW-0833">Ubl conjugation pathway</keyword>
<dbReference type="InterPro" id="IPR001841">
    <property type="entry name" value="Znf_RING"/>
</dbReference>
<keyword evidence="2 11" id="KW-0812">Transmembrane</keyword>
<dbReference type="Proteomes" id="UP000494206">
    <property type="component" value="Unassembled WGS sequence"/>
</dbReference>
<dbReference type="GO" id="GO:1904294">
    <property type="term" value="P:positive regulation of ERAD pathway"/>
    <property type="evidence" value="ECO:0007669"/>
    <property type="project" value="InterPro"/>
</dbReference>
<keyword evidence="8 11" id="KW-0472">Membrane</keyword>
<evidence type="ECO:0000256" key="9">
    <source>
        <dbReference type="PROSITE-ProRule" id="PRU00175"/>
    </source>
</evidence>
<dbReference type="PANTHER" id="PTHR15860:SF0">
    <property type="entry name" value="LP20373P"/>
    <property type="match status" value="1"/>
</dbReference>
<evidence type="ECO:0000256" key="2">
    <source>
        <dbReference type="ARBA" id="ARBA00022692"/>
    </source>
</evidence>
<keyword evidence="14" id="KW-1185">Reference proteome</keyword>
<gene>
    <name evidence="13" type="ORF">CBOVIS_LOCUS3768</name>
</gene>
<feature type="transmembrane region" description="Helical" evidence="11">
    <location>
        <begin position="135"/>
        <end position="157"/>
    </location>
</feature>
<dbReference type="OrthoDB" id="9049620at2759"/>
<comment type="subcellular location">
    <subcellularLocation>
        <location evidence="1">Membrane</location>
        <topology evidence="1">Multi-pass membrane protein</topology>
    </subcellularLocation>
</comment>
<dbReference type="PROSITE" id="PS50089">
    <property type="entry name" value="ZF_RING_2"/>
    <property type="match status" value="1"/>
</dbReference>
<keyword evidence="4 9" id="KW-0863">Zinc-finger</keyword>
<evidence type="ECO:0000256" key="10">
    <source>
        <dbReference type="SAM" id="MobiDB-lite"/>
    </source>
</evidence>
<keyword evidence="3" id="KW-0479">Metal-binding</keyword>
<organism evidence="13 14">
    <name type="scientific">Caenorhabditis bovis</name>
    <dbReference type="NCBI Taxonomy" id="2654633"/>
    <lineage>
        <taxon>Eukaryota</taxon>
        <taxon>Metazoa</taxon>
        <taxon>Ecdysozoa</taxon>
        <taxon>Nematoda</taxon>
        <taxon>Chromadorea</taxon>
        <taxon>Rhabditida</taxon>
        <taxon>Rhabditina</taxon>
        <taxon>Rhabditomorpha</taxon>
        <taxon>Rhabditoidea</taxon>
        <taxon>Rhabditidae</taxon>
        <taxon>Peloderinae</taxon>
        <taxon>Caenorhabditis</taxon>
    </lineage>
</organism>
<feature type="domain" description="RING-type" evidence="12">
    <location>
        <begin position="196"/>
        <end position="234"/>
    </location>
</feature>
<keyword evidence="7 11" id="KW-1133">Transmembrane helix</keyword>
<name>A0A8S1EIS9_9PELO</name>
<evidence type="ECO:0000256" key="8">
    <source>
        <dbReference type="ARBA" id="ARBA00023136"/>
    </source>
</evidence>
<dbReference type="SUPFAM" id="SSF57850">
    <property type="entry name" value="RING/U-box"/>
    <property type="match status" value="1"/>
</dbReference>
<evidence type="ECO:0000256" key="11">
    <source>
        <dbReference type="SAM" id="Phobius"/>
    </source>
</evidence>
<dbReference type="EMBL" id="CADEPM010000002">
    <property type="protein sequence ID" value="CAB3400945.1"/>
    <property type="molecule type" value="Genomic_DNA"/>
</dbReference>
<evidence type="ECO:0000256" key="7">
    <source>
        <dbReference type="ARBA" id="ARBA00022989"/>
    </source>
</evidence>
<dbReference type="Pfam" id="PF13920">
    <property type="entry name" value="zf-C3HC4_3"/>
    <property type="match status" value="1"/>
</dbReference>
<dbReference type="AlphaFoldDB" id="A0A8S1EIS9"/>
<evidence type="ECO:0000256" key="6">
    <source>
        <dbReference type="ARBA" id="ARBA00022833"/>
    </source>
</evidence>
<feature type="region of interest" description="Disordered" evidence="10">
    <location>
        <begin position="1"/>
        <end position="32"/>
    </location>
</feature>
<dbReference type="Gene3D" id="3.30.40.10">
    <property type="entry name" value="Zinc/RING finger domain, C3HC4 (zinc finger)"/>
    <property type="match status" value="1"/>
</dbReference>
<evidence type="ECO:0000259" key="12">
    <source>
        <dbReference type="PROSITE" id="PS50089"/>
    </source>
</evidence>
<evidence type="ECO:0000256" key="5">
    <source>
        <dbReference type="ARBA" id="ARBA00022786"/>
    </source>
</evidence>
<dbReference type="PANTHER" id="PTHR15860">
    <property type="entry name" value="UNCHARACTERIZED RING FINGER-CONTAINING PROTEIN"/>
    <property type="match status" value="1"/>
</dbReference>
<evidence type="ECO:0000313" key="13">
    <source>
        <dbReference type="EMBL" id="CAB3400945.1"/>
    </source>
</evidence>
<reference evidence="13 14" key="1">
    <citation type="submission" date="2020-04" db="EMBL/GenBank/DDBJ databases">
        <authorList>
            <person name="Laetsch R D."/>
            <person name="Stevens L."/>
            <person name="Kumar S."/>
            <person name="Blaxter L. M."/>
        </authorList>
    </citation>
    <scope>NUCLEOTIDE SEQUENCE [LARGE SCALE GENOMIC DNA]</scope>
</reference>
<feature type="compositionally biased region" description="Basic and acidic residues" evidence="10">
    <location>
        <begin position="10"/>
        <end position="19"/>
    </location>
</feature>
<accession>A0A8S1EIS9</accession>
<dbReference type="GO" id="GO:0016020">
    <property type="term" value="C:membrane"/>
    <property type="evidence" value="ECO:0007669"/>
    <property type="project" value="UniProtKB-SubCell"/>
</dbReference>
<dbReference type="SMART" id="SM00184">
    <property type="entry name" value="RING"/>
    <property type="match status" value="1"/>
</dbReference>
<protein>
    <recommendedName>
        <fullName evidence="12">RING-type domain-containing protein</fullName>
    </recommendedName>
</protein>